<dbReference type="AlphaFoldDB" id="A0A4Q7DJB9"/>
<proteinExistence type="inferred from homology"/>
<dbReference type="OrthoDB" id="9814445at2"/>
<dbReference type="RefSeq" id="WP_130153423.1">
    <property type="nucleotide sequence ID" value="NZ_SCFB01000002.1"/>
</dbReference>
<gene>
    <name evidence="3" type="ORF">EQU50_01635</name>
</gene>
<feature type="transmembrane region" description="Helical" evidence="2">
    <location>
        <begin position="75"/>
        <end position="96"/>
    </location>
</feature>
<dbReference type="EMBL" id="SCFB01000002">
    <property type="protein sequence ID" value="RZI46953.1"/>
    <property type="molecule type" value="Genomic_DNA"/>
</dbReference>
<dbReference type="GO" id="GO:0016020">
    <property type="term" value="C:membrane"/>
    <property type="evidence" value="ECO:0007669"/>
    <property type="project" value="InterPro"/>
</dbReference>
<keyword evidence="2" id="KW-0812">Transmembrane</keyword>
<evidence type="ECO:0000313" key="4">
    <source>
        <dbReference type="Proteomes" id="UP000293550"/>
    </source>
</evidence>
<dbReference type="Proteomes" id="UP000293550">
    <property type="component" value="Unassembled WGS sequence"/>
</dbReference>
<dbReference type="InterPro" id="IPR003425">
    <property type="entry name" value="CCB3/YggT"/>
</dbReference>
<dbReference type="PANTHER" id="PTHR33219">
    <property type="entry name" value="YLMG HOMOLOG PROTEIN 2, CHLOROPLASTIC"/>
    <property type="match status" value="1"/>
</dbReference>
<name>A0A4Q7DJB9_9PROT</name>
<keyword evidence="2" id="KW-1133">Transmembrane helix</keyword>
<comment type="caution">
    <text evidence="3">The sequence shown here is derived from an EMBL/GenBank/DDBJ whole genome shotgun (WGS) entry which is preliminary data.</text>
</comment>
<keyword evidence="4" id="KW-1185">Reference proteome</keyword>
<dbReference type="Pfam" id="PF02325">
    <property type="entry name" value="CCB3_YggT"/>
    <property type="match status" value="1"/>
</dbReference>
<protein>
    <submittedName>
        <fullName evidence="3">YggT family protein</fullName>
    </submittedName>
</protein>
<dbReference type="PANTHER" id="PTHR33219:SF14">
    <property type="entry name" value="PROTEIN COFACTOR ASSEMBLY OF COMPLEX C SUBUNIT B CCB3, CHLOROPLASTIC-RELATED"/>
    <property type="match status" value="1"/>
</dbReference>
<feature type="transmembrane region" description="Helical" evidence="2">
    <location>
        <begin position="12"/>
        <end position="32"/>
    </location>
</feature>
<sequence length="100" mass="11694">MDVIFVPMLSVLLKVIGLYQFLVLVYIILGWLETLNIVNRYNQIVYTIHTFLFRLVEPVLNPIRRFIPNFGGIDVSPLILFFIIYFVQGVIAQILYKFPS</sequence>
<keyword evidence="2" id="KW-0472">Membrane</keyword>
<organism evidence="3 4">
    <name type="scientific">Candidatus Finniella inopinata</name>
    <dbReference type="NCBI Taxonomy" id="1696036"/>
    <lineage>
        <taxon>Bacteria</taxon>
        <taxon>Pseudomonadati</taxon>
        <taxon>Pseudomonadota</taxon>
        <taxon>Alphaproteobacteria</taxon>
        <taxon>Holosporales</taxon>
        <taxon>Candidatus Paracaedibacteraceae</taxon>
        <taxon>Candidatus Finniella</taxon>
    </lineage>
</organism>
<evidence type="ECO:0000313" key="3">
    <source>
        <dbReference type="EMBL" id="RZI46953.1"/>
    </source>
</evidence>
<reference evidence="3 4" key="1">
    <citation type="submission" date="2018-10" db="EMBL/GenBank/DDBJ databases">
        <title>An updated phylogeny of the Alphaproteobacteria reveals that the parasitic Rickettsiales and Holosporales have independent origins.</title>
        <authorList>
            <person name="Munoz-Gomez S.A."/>
            <person name="Hess S."/>
            <person name="Burger G."/>
            <person name="Lang B.F."/>
            <person name="Susko E."/>
            <person name="Slamovits C.H."/>
            <person name="Roger A.J."/>
        </authorList>
    </citation>
    <scope>NUCLEOTIDE SEQUENCE [LARGE SCALE GENOMIC DNA]</scope>
    <source>
        <strain evidence="3">HOLO01</strain>
    </source>
</reference>
<evidence type="ECO:0000256" key="2">
    <source>
        <dbReference type="SAM" id="Phobius"/>
    </source>
</evidence>
<evidence type="ECO:0000256" key="1">
    <source>
        <dbReference type="ARBA" id="ARBA00010894"/>
    </source>
</evidence>
<comment type="similarity">
    <text evidence="1">Belongs to the YggT family.</text>
</comment>
<accession>A0A4Q7DJB9</accession>